<dbReference type="GO" id="GO:0006015">
    <property type="term" value="P:5-phosphoribose 1-diphosphate biosynthetic process"/>
    <property type="evidence" value="ECO:0007669"/>
    <property type="project" value="TreeGrafter"/>
</dbReference>
<protein>
    <submittedName>
        <fullName evidence="2">Uncharacterized protein</fullName>
    </submittedName>
</protein>
<dbReference type="InterPro" id="IPR005946">
    <property type="entry name" value="Rib-P_diPkinase"/>
</dbReference>
<evidence type="ECO:0000313" key="4">
    <source>
        <dbReference type="Proteomes" id="UP001152797"/>
    </source>
</evidence>
<name>A0A9P1CAE6_9DINO</name>
<organism evidence="2">
    <name type="scientific">Cladocopium goreaui</name>
    <dbReference type="NCBI Taxonomy" id="2562237"/>
    <lineage>
        <taxon>Eukaryota</taxon>
        <taxon>Sar</taxon>
        <taxon>Alveolata</taxon>
        <taxon>Dinophyceae</taxon>
        <taxon>Suessiales</taxon>
        <taxon>Symbiodiniaceae</taxon>
        <taxon>Cladocopium</taxon>
    </lineage>
</organism>
<keyword evidence="4" id="KW-1185">Reference proteome</keyword>
<proteinExistence type="inferred from homology"/>
<dbReference type="SUPFAM" id="SSF53271">
    <property type="entry name" value="PRTase-like"/>
    <property type="match status" value="1"/>
</dbReference>
<dbReference type="InterPro" id="IPR000836">
    <property type="entry name" value="PRTase_dom"/>
</dbReference>
<dbReference type="GO" id="GO:0002189">
    <property type="term" value="C:ribose phosphate diphosphokinase complex"/>
    <property type="evidence" value="ECO:0007669"/>
    <property type="project" value="TreeGrafter"/>
</dbReference>
<dbReference type="EMBL" id="CAMXCT030001224">
    <property type="protein sequence ID" value="CAL4775311.1"/>
    <property type="molecule type" value="Genomic_DNA"/>
</dbReference>
<comment type="caution">
    <text evidence="2">The sequence shown here is derived from an EMBL/GenBank/DDBJ whole genome shotgun (WGS) entry which is preliminary data.</text>
</comment>
<dbReference type="Gene3D" id="3.40.50.2020">
    <property type="match status" value="1"/>
</dbReference>
<reference evidence="2" key="1">
    <citation type="submission" date="2022-10" db="EMBL/GenBank/DDBJ databases">
        <authorList>
            <person name="Chen Y."/>
            <person name="Dougan E. K."/>
            <person name="Chan C."/>
            <person name="Rhodes N."/>
            <person name="Thang M."/>
        </authorList>
    </citation>
    <scope>NUCLEOTIDE SEQUENCE</scope>
</reference>
<dbReference type="PANTHER" id="PTHR10210:SF41">
    <property type="entry name" value="RIBOSE-PHOSPHATE PYROPHOSPHOKINASE 1, CHLOROPLASTIC"/>
    <property type="match status" value="1"/>
</dbReference>
<dbReference type="AlphaFoldDB" id="A0A9P1CAE6"/>
<dbReference type="EMBL" id="CAMXCT020001224">
    <property type="protein sequence ID" value="CAL1141374.1"/>
    <property type="molecule type" value="Genomic_DNA"/>
</dbReference>
<dbReference type="PANTHER" id="PTHR10210">
    <property type="entry name" value="RIBOSE-PHOSPHATE DIPHOSPHOKINASE FAMILY MEMBER"/>
    <property type="match status" value="1"/>
</dbReference>
<dbReference type="GO" id="GO:0004749">
    <property type="term" value="F:ribose phosphate diphosphokinase activity"/>
    <property type="evidence" value="ECO:0007669"/>
    <property type="project" value="TreeGrafter"/>
</dbReference>
<dbReference type="Proteomes" id="UP001152797">
    <property type="component" value="Unassembled WGS sequence"/>
</dbReference>
<dbReference type="GO" id="GO:0005737">
    <property type="term" value="C:cytoplasm"/>
    <property type="evidence" value="ECO:0007669"/>
    <property type="project" value="TreeGrafter"/>
</dbReference>
<sequence length="315" mass="33085">MAKMLCSPLAIFSRQRRRPNEKTEVDLVGEVQGKTCIVVDDIADTAETLCQAADKLKARGASAVIGAVVHGILSDPACESIMKSQLETVFVTDTIPLDDKLDKCPKLSVVSVASLLANVADLQLIHGHRATTPTARPLALSGKTLPLLQRNRWGRRGGKVTLLALHLFAAEALPATSLLQVTVQLQRGSVGELAPGTLEALEAGALNSTIAGLSQQVAPKVAQNVAQTEPAKVACPGCAHVASEAELDLLTQVEENEEDEMVALASQAKVSLLQTALEHQHGPAKAKDLAHLHASGIEDADEALALLDAVSELGL</sequence>
<evidence type="ECO:0000256" key="1">
    <source>
        <dbReference type="ARBA" id="ARBA00006478"/>
    </source>
</evidence>
<dbReference type="OrthoDB" id="413572at2759"/>
<evidence type="ECO:0000313" key="3">
    <source>
        <dbReference type="EMBL" id="CAL4775311.1"/>
    </source>
</evidence>
<reference evidence="3 4" key="2">
    <citation type="submission" date="2024-05" db="EMBL/GenBank/DDBJ databases">
        <authorList>
            <person name="Chen Y."/>
            <person name="Shah S."/>
            <person name="Dougan E. K."/>
            <person name="Thang M."/>
            <person name="Chan C."/>
        </authorList>
    </citation>
    <scope>NUCLEOTIDE SEQUENCE [LARGE SCALE GENOMIC DNA]</scope>
</reference>
<comment type="similarity">
    <text evidence="1">Belongs to the ribose-phosphate pyrophosphokinase family.</text>
</comment>
<dbReference type="EMBL" id="CAMXCT010001224">
    <property type="protein sequence ID" value="CAI3987999.1"/>
    <property type="molecule type" value="Genomic_DNA"/>
</dbReference>
<dbReference type="CDD" id="cd06223">
    <property type="entry name" value="PRTases_typeI"/>
    <property type="match status" value="1"/>
</dbReference>
<dbReference type="GO" id="GO:0000287">
    <property type="term" value="F:magnesium ion binding"/>
    <property type="evidence" value="ECO:0007669"/>
    <property type="project" value="InterPro"/>
</dbReference>
<accession>A0A9P1CAE6</accession>
<dbReference type="InterPro" id="IPR029057">
    <property type="entry name" value="PRTase-like"/>
</dbReference>
<gene>
    <name evidence="2" type="ORF">C1SCF055_LOCUS15232</name>
</gene>
<dbReference type="Pfam" id="PF14572">
    <property type="entry name" value="Pribosyl_synth"/>
    <property type="match status" value="1"/>
</dbReference>
<evidence type="ECO:0000313" key="2">
    <source>
        <dbReference type="EMBL" id="CAI3987999.1"/>
    </source>
</evidence>
<dbReference type="GO" id="GO:0006164">
    <property type="term" value="P:purine nucleotide biosynthetic process"/>
    <property type="evidence" value="ECO:0007669"/>
    <property type="project" value="TreeGrafter"/>
</dbReference>